<dbReference type="Pfam" id="PF00724">
    <property type="entry name" value="Oxidored_FMN"/>
    <property type="match status" value="1"/>
</dbReference>
<dbReference type="GO" id="GO:0010181">
    <property type="term" value="F:FMN binding"/>
    <property type="evidence" value="ECO:0007669"/>
    <property type="project" value="InterPro"/>
</dbReference>
<keyword evidence="3" id="KW-1185">Reference proteome</keyword>
<dbReference type="PANTHER" id="PTHR22893">
    <property type="entry name" value="NADH OXIDOREDUCTASE-RELATED"/>
    <property type="match status" value="1"/>
</dbReference>
<dbReference type="Proteomes" id="UP000800092">
    <property type="component" value="Unassembled WGS sequence"/>
</dbReference>
<dbReference type="PANTHER" id="PTHR22893:SF91">
    <property type="entry name" value="NADPH DEHYDROGENASE 2-RELATED"/>
    <property type="match status" value="1"/>
</dbReference>
<evidence type="ECO:0000313" key="3">
    <source>
        <dbReference type="Proteomes" id="UP000800092"/>
    </source>
</evidence>
<sequence>MSPLTRFRADEAHVPTNMMIEYYEQRASVPGTMLITEATFISDEAAGYDRPPGIWSNDQVAAWKKITDAVHAKHSYIYCQLWALGRTASPEFLRKKGYDLTSASALPVDEHVPRALTEEEIPKWIDAYTYAAEAAIRAGFDGVEIHGANGYLIDQFLQDVSNHRTDEWGGSIENRSRFALSVAKAVADAIGPDRTGIRLSPFTTVQGMGMDDPEPQFSHVIEGLRKLDLAFIHIVLGTHRKGYEVGPNGAATPAMVDFIFKAWGNGPTVILAGRFEPETAKKAVEEEYQGKEIVIGFGRHFISNPDLPYRIEHGLDLTPFDTATFYAKGDPVGYSDYSFSPEFLKASL</sequence>
<dbReference type="FunFam" id="3.20.20.70:FF:000138">
    <property type="entry name" value="NADPH dehydrogenase 1"/>
    <property type="match status" value="1"/>
</dbReference>
<dbReference type="InterPro" id="IPR045247">
    <property type="entry name" value="Oye-like"/>
</dbReference>
<dbReference type="OrthoDB" id="276546at2759"/>
<dbReference type="Gene3D" id="3.20.20.70">
    <property type="entry name" value="Aldolase class I"/>
    <property type="match status" value="1"/>
</dbReference>
<dbReference type="SUPFAM" id="SSF51395">
    <property type="entry name" value="FMN-linked oxidoreductases"/>
    <property type="match status" value="1"/>
</dbReference>
<feature type="domain" description="NADH:flavin oxidoreductase/NADH oxidase N-terminal" evidence="1">
    <location>
        <begin position="1"/>
        <end position="316"/>
    </location>
</feature>
<evidence type="ECO:0000259" key="1">
    <source>
        <dbReference type="Pfam" id="PF00724"/>
    </source>
</evidence>
<organism evidence="2 3">
    <name type="scientific">Viridothelium virens</name>
    <name type="common">Speckled blister lichen</name>
    <name type="synonym">Trypethelium virens</name>
    <dbReference type="NCBI Taxonomy" id="1048519"/>
    <lineage>
        <taxon>Eukaryota</taxon>
        <taxon>Fungi</taxon>
        <taxon>Dikarya</taxon>
        <taxon>Ascomycota</taxon>
        <taxon>Pezizomycotina</taxon>
        <taxon>Dothideomycetes</taxon>
        <taxon>Dothideomycetes incertae sedis</taxon>
        <taxon>Trypetheliales</taxon>
        <taxon>Trypetheliaceae</taxon>
        <taxon>Viridothelium</taxon>
    </lineage>
</organism>
<accession>A0A6A6H4B6</accession>
<proteinExistence type="predicted"/>
<dbReference type="EMBL" id="ML991813">
    <property type="protein sequence ID" value="KAF2232747.1"/>
    <property type="molecule type" value="Genomic_DNA"/>
</dbReference>
<dbReference type="GO" id="GO:0003959">
    <property type="term" value="F:NADPH dehydrogenase activity"/>
    <property type="evidence" value="ECO:0007669"/>
    <property type="project" value="TreeGrafter"/>
</dbReference>
<reference evidence="2" key="1">
    <citation type="journal article" date="2020" name="Stud. Mycol.">
        <title>101 Dothideomycetes genomes: a test case for predicting lifestyles and emergence of pathogens.</title>
        <authorList>
            <person name="Haridas S."/>
            <person name="Albert R."/>
            <person name="Binder M."/>
            <person name="Bloem J."/>
            <person name="Labutti K."/>
            <person name="Salamov A."/>
            <person name="Andreopoulos B."/>
            <person name="Baker S."/>
            <person name="Barry K."/>
            <person name="Bills G."/>
            <person name="Bluhm B."/>
            <person name="Cannon C."/>
            <person name="Castanera R."/>
            <person name="Culley D."/>
            <person name="Daum C."/>
            <person name="Ezra D."/>
            <person name="Gonzalez J."/>
            <person name="Henrissat B."/>
            <person name="Kuo A."/>
            <person name="Liang C."/>
            <person name="Lipzen A."/>
            <person name="Lutzoni F."/>
            <person name="Magnuson J."/>
            <person name="Mondo S."/>
            <person name="Nolan M."/>
            <person name="Ohm R."/>
            <person name="Pangilinan J."/>
            <person name="Park H.-J."/>
            <person name="Ramirez L."/>
            <person name="Alfaro M."/>
            <person name="Sun H."/>
            <person name="Tritt A."/>
            <person name="Yoshinaga Y."/>
            <person name="Zwiers L.-H."/>
            <person name="Turgeon B."/>
            <person name="Goodwin S."/>
            <person name="Spatafora J."/>
            <person name="Crous P."/>
            <person name="Grigoriev I."/>
        </authorList>
    </citation>
    <scope>NUCLEOTIDE SEQUENCE</scope>
    <source>
        <strain evidence="2">Tuck. ex Michener</strain>
    </source>
</reference>
<dbReference type="InterPro" id="IPR001155">
    <property type="entry name" value="OxRdtase_FMN_N"/>
</dbReference>
<dbReference type="InterPro" id="IPR013785">
    <property type="entry name" value="Aldolase_TIM"/>
</dbReference>
<dbReference type="CDD" id="cd02933">
    <property type="entry name" value="OYE_like_FMN"/>
    <property type="match status" value="1"/>
</dbReference>
<dbReference type="AlphaFoldDB" id="A0A6A6H4B6"/>
<name>A0A6A6H4B6_VIRVR</name>
<protein>
    <submittedName>
        <fullName evidence="2">FMN-linked oxidoreductase</fullName>
    </submittedName>
</protein>
<evidence type="ECO:0000313" key="2">
    <source>
        <dbReference type="EMBL" id="KAF2232747.1"/>
    </source>
</evidence>
<gene>
    <name evidence="2" type="ORF">EV356DRAFT_505041</name>
</gene>